<gene>
    <name evidence="2" type="ORF">KILIM_016_00250</name>
</gene>
<evidence type="ECO:0008006" key="4">
    <source>
        <dbReference type="Google" id="ProtNLM"/>
    </source>
</evidence>
<accession>K6W7B8</accession>
<sequence length="64" mass="7534">MTFWYNVRTGQVEPDETKSAGENLMGPYETREEAQRALETAKEKTEAWDEEDREYNEWGEGEKS</sequence>
<organism evidence="2 3">
    <name type="scientific">Kineosphaera limosa NBRC 100340</name>
    <dbReference type="NCBI Taxonomy" id="1184609"/>
    <lineage>
        <taxon>Bacteria</taxon>
        <taxon>Bacillati</taxon>
        <taxon>Actinomycetota</taxon>
        <taxon>Actinomycetes</taxon>
        <taxon>Micrococcales</taxon>
        <taxon>Dermatophilaceae</taxon>
        <taxon>Kineosphaera</taxon>
    </lineage>
</organism>
<dbReference type="OrthoDB" id="3268477at2"/>
<evidence type="ECO:0000313" key="3">
    <source>
        <dbReference type="Proteomes" id="UP000008366"/>
    </source>
</evidence>
<dbReference type="Proteomes" id="UP000008366">
    <property type="component" value="Unassembled WGS sequence"/>
</dbReference>
<reference evidence="2 3" key="1">
    <citation type="submission" date="2012-08" db="EMBL/GenBank/DDBJ databases">
        <title>Whole genome shotgun sequence of Kineosphaera limosa NBRC 100340.</title>
        <authorList>
            <person name="Yoshida I."/>
            <person name="Isaki S."/>
            <person name="Hosoyama A."/>
            <person name="Tsuchikane K."/>
            <person name="Katsumata H."/>
            <person name="Ando Y."/>
            <person name="Ohji S."/>
            <person name="Hamada M."/>
            <person name="Tamura T."/>
            <person name="Yamazoe A."/>
            <person name="Yamazaki S."/>
            <person name="Fujita N."/>
        </authorList>
    </citation>
    <scope>NUCLEOTIDE SEQUENCE [LARGE SCALE GENOMIC DNA]</scope>
    <source>
        <strain evidence="2 3">NBRC 100340</strain>
    </source>
</reference>
<dbReference type="RefSeq" id="WP_006591617.1">
    <property type="nucleotide sequence ID" value="NZ_BAHD01000016.1"/>
</dbReference>
<name>K6W7B8_9MICO</name>
<evidence type="ECO:0000256" key="1">
    <source>
        <dbReference type="SAM" id="MobiDB-lite"/>
    </source>
</evidence>
<comment type="caution">
    <text evidence="2">The sequence shown here is derived from an EMBL/GenBank/DDBJ whole genome shotgun (WGS) entry which is preliminary data.</text>
</comment>
<evidence type="ECO:0000313" key="2">
    <source>
        <dbReference type="EMBL" id="GAB95085.1"/>
    </source>
</evidence>
<feature type="compositionally biased region" description="Acidic residues" evidence="1">
    <location>
        <begin position="48"/>
        <end position="64"/>
    </location>
</feature>
<dbReference type="eggNOG" id="ENOG5033BD3">
    <property type="taxonomic scope" value="Bacteria"/>
</dbReference>
<feature type="compositionally biased region" description="Basic and acidic residues" evidence="1">
    <location>
        <begin position="29"/>
        <end position="47"/>
    </location>
</feature>
<proteinExistence type="predicted"/>
<feature type="region of interest" description="Disordered" evidence="1">
    <location>
        <begin position="1"/>
        <end position="64"/>
    </location>
</feature>
<keyword evidence="3" id="KW-1185">Reference proteome</keyword>
<dbReference type="STRING" id="1184609.KILIM_016_00250"/>
<dbReference type="EMBL" id="BAHD01000016">
    <property type="protein sequence ID" value="GAB95085.1"/>
    <property type="molecule type" value="Genomic_DNA"/>
</dbReference>
<protein>
    <recommendedName>
        <fullName evidence="4">Methionine aminopeptidase</fullName>
    </recommendedName>
</protein>
<dbReference type="AlphaFoldDB" id="K6W7B8"/>